<dbReference type="Pfam" id="PF01565">
    <property type="entry name" value="FAD_binding_4"/>
    <property type="match status" value="1"/>
</dbReference>
<dbReference type="InterPro" id="IPR036318">
    <property type="entry name" value="FAD-bd_PCMH-like_sf"/>
</dbReference>
<dbReference type="Proteomes" id="UP001596058">
    <property type="component" value="Unassembled WGS sequence"/>
</dbReference>
<dbReference type="Gene3D" id="3.30.465.10">
    <property type="match status" value="1"/>
</dbReference>
<keyword evidence="5" id="KW-0560">Oxidoreductase</keyword>
<dbReference type="Gene3D" id="3.30.43.10">
    <property type="entry name" value="Uridine Diphospho-n-acetylenolpyruvylglucosamine Reductase, domain 2"/>
    <property type="match status" value="1"/>
</dbReference>
<dbReference type="InterPro" id="IPR016167">
    <property type="entry name" value="FAD-bd_PCMH_sub1"/>
</dbReference>
<dbReference type="PROSITE" id="PS51387">
    <property type="entry name" value="FAD_PCMH"/>
    <property type="match status" value="1"/>
</dbReference>
<comment type="cofactor">
    <cofactor evidence="1">
        <name>FAD</name>
        <dbReference type="ChEBI" id="CHEBI:57692"/>
    </cofactor>
</comment>
<protein>
    <submittedName>
        <fullName evidence="7">FAD-binding oxidoreductase</fullName>
    </submittedName>
</protein>
<keyword evidence="3" id="KW-0285">Flavoprotein</keyword>
<dbReference type="Pfam" id="PF08031">
    <property type="entry name" value="BBE"/>
    <property type="match status" value="1"/>
</dbReference>
<dbReference type="InterPro" id="IPR006094">
    <property type="entry name" value="Oxid_FAD_bind_N"/>
</dbReference>
<dbReference type="Gene3D" id="3.40.462.20">
    <property type="match status" value="1"/>
</dbReference>
<accession>A0ABW1CPS4</accession>
<evidence type="ECO:0000313" key="7">
    <source>
        <dbReference type="EMBL" id="MFC5827054.1"/>
    </source>
</evidence>
<comment type="caution">
    <text evidence="7">The sequence shown here is derived from an EMBL/GenBank/DDBJ whole genome shotgun (WGS) entry which is preliminary data.</text>
</comment>
<evidence type="ECO:0000256" key="5">
    <source>
        <dbReference type="ARBA" id="ARBA00023002"/>
    </source>
</evidence>
<evidence type="ECO:0000256" key="3">
    <source>
        <dbReference type="ARBA" id="ARBA00022630"/>
    </source>
</evidence>
<evidence type="ECO:0000256" key="2">
    <source>
        <dbReference type="ARBA" id="ARBA00005466"/>
    </source>
</evidence>
<comment type="similarity">
    <text evidence="2">Belongs to the oxygen-dependent FAD-linked oxidoreductase family.</text>
</comment>
<dbReference type="PANTHER" id="PTHR42973:SF39">
    <property type="entry name" value="FAD-BINDING PCMH-TYPE DOMAIN-CONTAINING PROTEIN"/>
    <property type="match status" value="1"/>
</dbReference>
<reference evidence="8" key="1">
    <citation type="journal article" date="2019" name="Int. J. Syst. Evol. Microbiol.">
        <title>The Global Catalogue of Microorganisms (GCM) 10K type strain sequencing project: providing services to taxonomists for standard genome sequencing and annotation.</title>
        <authorList>
            <consortium name="The Broad Institute Genomics Platform"/>
            <consortium name="The Broad Institute Genome Sequencing Center for Infectious Disease"/>
            <person name="Wu L."/>
            <person name="Ma J."/>
        </authorList>
    </citation>
    <scope>NUCLEOTIDE SEQUENCE [LARGE SCALE GENOMIC DNA]</scope>
    <source>
        <strain evidence="8">CCUG 53903</strain>
    </source>
</reference>
<organism evidence="7 8">
    <name type="scientific">Nonomuraea insulae</name>
    <dbReference type="NCBI Taxonomy" id="1616787"/>
    <lineage>
        <taxon>Bacteria</taxon>
        <taxon>Bacillati</taxon>
        <taxon>Actinomycetota</taxon>
        <taxon>Actinomycetes</taxon>
        <taxon>Streptosporangiales</taxon>
        <taxon>Streptosporangiaceae</taxon>
        <taxon>Nonomuraea</taxon>
    </lineage>
</organism>
<dbReference type="RefSeq" id="WP_379516555.1">
    <property type="nucleotide sequence ID" value="NZ_JBHSPA010000027.1"/>
</dbReference>
<name>A0ABW1CPS4_9ACTN</name>
<dbReference type="SUPFAM" id="SSF56176">
    <property type="entry name" value="FAD-binding/transporter-associated domain-like"/>
    <property type="match status" value="1"/>
</dbReference>
<dbReference type="InterPro" id="IPR012951">
    <property type="entry name" value="BBE"/>
</dbReference>
<sequence length="446" mass="47033">MSQQYVHEDTSPIQGEEAAVRRLRRDVEGAVHVPLDRAYDRERQAPYSDIDPRPAAVVMAAGADDVLTALTTAREHGLPFAVQGTGHGTHAASDGGILVKTTQMAGVLVDPVRKVARVGAGAVWEQVIAAAEPLGLAPLAGSHQTVGVAGYTLGGGLGWLSRAYGFAADSLVRAEVVTADGRLLTASAGSHPDLFWAIRGGGANFGVVTSLEFRLHPVAQVFAGAAVFPGERAADVLVRYRDWVDSAPDALSTAILLTRLPHDRSVPAPLRGKRTVAVQAMYDGPGGDVGGLLAPLFEAAGRPLFDTFRTGPFGVMEMGGTGPGHVNLLDSLPDSVIEILASTAARPNAPGVEIRHWGGAMGRPGPDAGPVGHRTAHLSAILDARLPEVEAVMRPHTGGRAFLNFLHDPDNAVAAYAPADYRRLREVKRAYDPDNFFRLNYNIPPA</sequence>
<keyword evidence="4" id="KW-0274">FAD</keyword>
<keyword evidence="8" id="KW-1185">Reference proteome</keyword>
<proteinExistence type="inferred from homology"/>
<feature type="domain" description="FAD-binding PCMH-type" evidence="6">
    <location>
        <begin position="50"/>
        <end position="218"/>
    </location>
</feature>
<evidence type="ECO:0000256" key="1">
    <source>
        <dbReference type="ARBA" id="ARBA00001974"/>
    </source>
</evidence>
<dbReference type="EMBL" id="JBHSPA010000027">
    <property type="protein sequence ID" value="MFC5827054.1"/>
    <property type="molecule type" value="Genomic_DNA"/>
</dbReference>
<gene>
    <name evidence="7" type="ORF">ACFPZ3_24545</name>
</gene>
<evidence type="ECO:0000313" key="8">
    <source>
        <dbReference type="Proteomes" id="UP001596058"/>
    </source>
</evidence>
<evidence type="ECO:0000259" key="6">
    <source>
        <dbReference type="PROSITE" id="PS51387"/>
    </source>
</evidence>
<dbReference type="InterPro" id="IPR016169">
    <property type="entry name" value="FAD-bd_PCMH_sub2"/>
</dbReference>
<dbReference type="InterPro" id="IPR016166">
    <property type="entry name" value="FAD-bd_PCMH"/>
</dbReference>
<dbReference type="InterPro" id="IPR050416">
    <property type="entry name" value="FAD-linked_Oxidoreductase"/>
</dbReference>
<dbReference type="PANTHER" id="PTHR42973">
    <property type="entry name" value="BINDING OXIDOREDUCTASE, PUTATIVE (AFU_ORTHOLOGUE AFUA_1G17690)-RELATED"/>
    <property type="match status" value="1"/>
</dbReference>
<evidence type="ECO:0000256" key="4">
    <source>
        <dbReference type="ARBA" id="ARBA00022827"/>
    </source>
</evidence>